<proteinExistence type="predicted"/>
<evidence type="ECO:0000313" key="1">
    <source>
        <dbReference type="EMBL" id="PYZ98552.1"/>
    </source>
</evidence>
<dbReference type="AlphaFoldDB" id="A0A2W0HN92"/>
<accession>A0A2W0HN92</accession>
<reference evidence="1 2" key="1">
    <citation type="submission" date="2017-10" db="EMBL/GenBank/DDBJ databases">
        <title>Bacillus sp. nov., a halophilic bacterium isolated from a Yangshapao Lake.</title>
        <authorList>
            <person name="Wang H."/>
        </authorList>
    </citation>
    <scope>NUCLEOTIDE SEQUENCE [LARGE SCALE GENOMIC DNA]</scope>
    <source>
        <strain evidence="1 2">YSP-3</strain>
    </source>
</reference>
<organism evidence="1 2">
    <name type="scientific">Alteribacter lacisalsi</name>
    <dbReference type="NCBI Taxonomy" id="2045244"/>
    <lineage>
        <taxon>Bacteria</taxon>
        <taxon>Bacillati</taxon>
        <taxon>Bacillota</taxon>
        <taxon>Bacilli</taxon>
        <taxon>Bacillales</taxon>
        <taxon>Bacillaceae</taxon>
        <taxon>Alteribacter</taxon>
    </lineage>
</organism>
<dbReference type="RefSeq" id="WP_110518537.1">
    <property type="nucleotide sequence ID" value="NZ_PDOF01000001.1"/>
</dbReference>
<comment type="caution">
    <text evidence="1">The sequence shown here is derived from an EMBL/GenBank/DDBJ whole genome shotgun (WGS) entry which is preliminary data.</text>
</comment>
<keyword evidence="2" id="KW-1185">Reference proteome</keyword>
<sequence length="116" mass="14071">MQELYKEIHTYLNMEEEIPFDQFDQYYKKVIDHFNDEADKFEEEDVWRGLFISENVMSNAQGRAKEEKGSKRAKKYKKMSQRLKLWAQNFAGRLRQMGYTDEQMNAKFESMFEDDV</sequence>
<name>A0A2W0HN92_9BACI</name>
<dbReference type="EMBL" id="PDOF01000001">
    <property type="protein sequence ID" value="PYZ98552.1"/>
    <property type="molecule type" value="Genomic_DNA"/>
</dbReference>
<dbReference type="Proteomes" id="UP000248066">
    <property type="component" value="Unassembled WGS sequence"/>
</dbReference>
<dbReference type="OrthoDB" id="1787088at2"/>
<gene>
    <name evidence="1" type="ORF">CR205_08190</name>
</gene>
<protein>
    <submittedName>
        <fullName evidence="1">Uncharacterized protein</fullName>
    </submittedName>
</protein>
<evidence type="ECO:0000313" key="2">
    <source>
        <dbReference type="Proteomes" id="UP000248066"/>
    </source>
</evidence>